<dbReference type="Proteomes" id="UP000596660">
    <property type="component" value="Unplaced"/>
</dbReference>
<evidence type="ECO:0000256" key="1">
    <source>
        <dbReference type="ARBA" id="ARBA00000189"/>
    </source>
</evidence>
<dbReference type="GO" id="GO:0046872">
    <property type="term" value="F:metal ion binding"/>
    <property type="evidence" value="ECO:0007669"/>
    <property type="project" value="UniProtKB-UniRule"/>
</dbReference>
<keyword evidence="13" id="KW-0325">Glycoprotein</keyword>
<proteinExistence type="inferred from homology"/>
<feature type="disulfide bond" evidence="18">
    <location>
        <begin position="65"/>
        <end position="70"/>
    </location>
</feature>
<feature type="site" description="Transition state stabilizer" evidence="17">
    <location>
        <position position="59"/>
    </location>
</feature>
<feature type="disulfide bond" evidence="18">
    <location>
        <begin position="118"/>
        <end position="313"/>
    </location>
</feature>
<dbReference type="CDD" id="cd00693">
    <property type="entry name" value="secretory_peroxidase"/>
    <property type="match status" value="1"/>
</dbReference>
<dbReference type="InterPro" id="IPR002016">
    <property type="entry name" value="Haem_peroxidase"/>
</dbReference>
<dbReference type="RefSeq" id="XP_021723172.1">
    <property type="nucleotide sequence ID" value="XM_021867480.1"/>
</dbReference>
<evidence type="ECO:0000256" key="16">
    <source>
        <dbReference type="PIRSR" id="PIRSR600823-3"/>
    </source>
</evidence>
<feature type="binding site" evidence="16">
    <location>
        <position position="73"/>
    </location>
    <ligand>
        <name>Ca(2+)</name>
        <dbReference type="ChEBI" id="CHEBI:29108"/>
        <label>1</label>
    </ligand>
</feature>
<dbReference type="PANTHER" id="PTHR31388:SF264">
    <property type="entry name" value="PEROXIDASE 59"/>
    <property type="match status" value="1"/>
</dbReference>
<feature type="domain" description="Plant heme peroxidase family profile" evidence="20">
    <location>
        <begin position="22"/>
        <end position="317"/>
    </location>
</feature>
<accession>A0A803MHS5</accession>
<dbReference type="AlphaFoldDB" id="A0A803MHS5"/>
<dbReference type="InterPro" id="IPR010255">
    <property type="entry name" value="Haem_peroxidase_sf"/>
</dbReference>
<dbReference type="PRINTS" id="PR00458">
    <property type="entry name" value="PEROXIDASE"/>
</dbReference>
<reference evidence="21" key="1">
    <citation type="journal article" date="2017" name="Nature">
        <title>The genome of Chenopodium quinoa.</title>
        <authorList>
            <person name="Jarvis D.E."/>
            <person name="Ho Y.S."/>
            <person name="Lightfoot D.J."/>
            <person name="Schmoeckel S.M."/>
            <person name="Li B."/>
            <person name="Borm T.J.A."/>
            <person name="Ohyanagi H."/>
            <person name="Mineta K."/>
            <person name="Michell C.T."/>
            <person name="Saber N."/>
            <person name="Kharbatia N.M."/>
            <person name="Rupper R.R."/>
            <person name="Sharp A.R."/>
            <person name="Dally N."/>
            <person name="Boughton B.A."/>
            <person name="Woo Y.H."/>
            <person name="Gao G."/>
            <person name="Schijlen E.G.W.M."/>
            <person name="Guo X."/>
            <person name="Momin A.A."/>
            <person name="Negrao S."/>
            <person name="Al-Babili S."/>
            <person name="Gehring C."/>
            <person name="Roessner U."/>
            <person name="Jung C."/>
            <person name="Murphy K."/>
            <person name="Arold S.T."/>
            <person name="Gojobori T."/>
            <person name="van der Linden C.G."/>
            <person name="van Loo E.N."/>
            <person name="Jellen E.N."/>
            <person name="Maughan P.J."/>
            <person name="Tester M."/>
        </authorList>
    </citation>
    <scope>NUCLEOTIDE SEQUENCE [LARGE SCALE GENOMIC DNA]</scope>
    <source>
        <strain evidence="21">cv. PI 614886</strain>
    </source>
</reference>
<dbReference type="GO" id="GO:0042744">
    <property type="term" value="P:hydrogen peroxide catabolic process"/>
    <property type="evidence" value="ECO:0007669"/>
    <property type="project" value="UniProtKB-KW"/>
</dbReference>
<evidence type="ECO:0000256" key="19">
    <source>
        <dbReference type="RuleBase" id="RU362060"/>
    </source>
</evidence>
<evidence type="ECO:0000256" key="10">
    <source>
        <dbReference type="ARBA" id="ARBA00023002"/>
    </source>
</evidence>
<comment type="similarity">
    <text evidence="19">Belongs to the peroxidase family. Classical plant (class III) peroxidase subfamily.</text>
</comment>
<evidence type="ECO:0000256" key="3">
    <source>
        <dbReference type="ARBA" id="ARBA00012313"/>
    </source>
</evidence>
<gene>
    <name evidence="21" type="primary">LOC110690632</name>
</gene>
<dbReference type="InterPro" id="IPR033905">
    <property type="entry name" value="Secretory_peroxidase"/>
</dbReference>
<feature type="binding site" description="axial binding residue" evidence="16">
    <location>
        <position position="190"/>
    </location>
    <ligand>
        <name>heme b</name>
        <dbReference type="ChEBI" id="CHEBI:60344"/>
    </ligand>
    <ligandPart>
        <name>Fe</name>
        <dbReference type="ChEBI" id="CHEBI:18248"/>
    </ligandPart>
</feature>
<dbReference type="PRINTS" id="PR00461">
    <property type="entry name" value="PLPEROXIDASE"/>
</dbReference>
<evidence type="ECO:0000313" key="21">
    <source>
        <dbReference type="EnsemblPlants" id="AUR62029673-RA:cds"/>
    </source>
</evidence>
<evidence type="ECO:0000313" key="22">
    <source>
        <dbReference type="Proteomes" id="UP000596660"/>
    </source>
</evidence>
<comment type="subcellular location">
    <subcellularLocation>
        <location evidence="19">Secreted</location>
    </subcellularLocation>
</comment>
<dbReference type="GeneID" id="110690632"/>
<evidence type="ECO:0000256" key="6">
    <source>
        <dbReference type="ARBA" id="ARBA00022617"/>
    </source>
</evidence>
<evidence type="ECO:0000256" key="5">
    <source>
        <dbReference type="ARBA" id="ARBA00022559"/>
    </source>
</evidence>
<keyword evidence="4 19" id="KW-0964">Secreted</keyword>
<evidence type="ECO:0000256" key="18">
    <source>
        <dbReference type="PIRSR" id="PIRSR600823-5"/>
    </source>
</evidence>
<evidence type="ECO:0000256" key="12">
    <source>
        <dbReference type="ARBA" id="ARBA00023157"/>
    </source>
</evidence>
<feature type="disulfide bond" evidence="18">
    <location>
        <begin position="32"/>
        <end position="112"/>
    </location>
</feature>
<feature type="signal peptide" evidence="19">
    <location>
        <begin position="1"/>
        <end position="21"/>
    </location>
</feature>
<dbReference type="OrthoDB" id="2113341at2759"/>
<feature type="binding site" evidence="16">
    <location>
        <position position="235"/>
    </location>
    <ligand>
        <name>Ca(2+)</name>
        <dbReference type="ChEBI" id="CHEBI:29108"/>
        <label>2</label>
    </ligand>
</feature>
<feature type="binding site" evidence="16">
    <location>
        <position position="71"/>
    </location>
    <ligand>
        <name>Ca(2+)</name>
        <dbReference type="ChEBI" id="CHEBI:29108"/>
        <label>1</label>
    </ligand>
</feature>
<dbReference type="GO" id="GO:0020037">
    <property type="term" value="F:heme binding"/>
    <property type="evidence" value="ECO:0007669"/>
    <property type="project" value="UniProtKB-UniRule"/>
</dbReference>
<dbReference type="InterPro" id="IPR000823">
    <property type="entry name" value="Peroxidase_pln"/>
</dbReference>
<dbReference type="Gramene" id="AUR62029673-RA">
    <property type="protein sequence ID" value="AUR62029673-RA:cds"/>
    <property type="gene ID" value="AUR62029673"/>
</dbReference>
<feature type="binding site" evidence="15">
    <location>
        <position position="160"/>
    </location>
    <ligand>
        <name>substrate</name>
    </ligand>
</feature>
<feature type="binding site" evidence="16">
    <location>
        <position position="64"/>
    </location>
    <ligand>
        <name>Ca(2+)</name>
        <dbReference type="ChEBI" id="CHEBI:29108"/>
        <label>1</label>
    </ligand>
</feature>
<dbReference type="Gene3D" id="1.10.520.10">
    <property type="match status" value="1"/>
</dbReference>
<dbReference type="Gene3D" id="1.10.420.10">
    <property type="entry name" value="Peroxidase, domain 2"/>
    <property type="match status" value="1"/>
</dbReference>
<reference evidence="21" key="2">
    <citation type="submission" date="2021-03" db="UniProtKB">
        <authorList>
            <consortium name="EnsemblPlants"/>
        </authorList>
    </citation>
    <scope>IDENTIFICATION</scope>
</reference>
<feature type="binding site" evidence="16">
    <location>
        <position position="69"/>
    </location>
    <ligand>
        <name>Ca(2+)</name>
        <dbReference type="ChEBI" id="CHEBI:29108"/>
        <label>1</label>
    </ligand>
</feature>
<organism evidence="21 22">
    <name type="scientific">Chenopodium quinoa</name>
    <name type="common">Quinoa</name>
    <dbReference type="NCBI Taxonomy" id="63459"/>
    <lineage>
        <taxon>Eukaryota</taxon>
        <taxon>Viridiplantae</taxon>
        <taxon>Streptophyta</taxon>
        <taxon>Embryophyta</taxon>
        <taxon>Tracheophyta</taxon>
        <taxon>Spermatophyta</taxon>
        <taxon>Magnoliopsida</taxon>
        <taxon>eudicotyledons</taxon>
        <taxon>Gunneridae</taxon>
        <taxon>Pentapetalae</taxon>
        <taxon>Caryophyllales</taxon>
        <taxon>Chenopodiaceae</taxon>
        <taxon>Chenopodioideae</taxon>
        <taxon>Atripliceae</taxon>
        <taxon>Chenopodium</taxon>
    </lineage>
</organism>
<dbReference type="Pfam" id="PF00141">
    <property type="entry name" value="peroxidase"/>
    <property type="match status" value="1"/>
</dbReference>
<comment type="cofactor">
    <cofactor evidence="16 19">
        <name>heme b</name>
        <dbReference type="ChEBI" id="CHEBI:60344"/>
    </cofactor>
    <text evidence="16 19">Binds 1 heme b (iron(II)-protoporphyrin IX) group per subunit.</text>
</comment>
<keyword evidence="8 19" id="KW-0732">Signal</keyword>
<keyword evidence="11 16" id="KW-0408">Iron</keyword>
<protein>
    <recommendedName>
        <fullName evidence="3 19">Peroxidase</fullName>
        <ecNumber evidence="3 19">1.11.1.7</ecNumber>
    </recommendedName>
</protein>
<keyword evidence="14 19" id="KW-0376">Hydrogen peroxide</keyword>
<feature type="disulfide bond" evidence="18">
    <location>
        <begin position="197"/>
        <end position="222"/>
    </location>
</feature>
<name>A0A803MHS5_CHEQI</name>
<dbReference type="SUPFAM" id="SSF48113">
    <property type="entry name" value="Heme-dependent peroxidases"/>
    <property type="match status" value="1"/>
</dbReference>
<evidence type="ECO:0000256" key="15">
    <source>
        <dbReference type="PIRSR" id="PIRSR600823-2"/>
    </source>
</evidence>
<dbReference type="KEGG" id="cqi:110690632"/>
<comment type="cofactor">
    <cofactor evidence="16 19">
        <name>Ca(2+)</name>
        <dbReference type="ChEBI" id="CHEBI:29108"/>
    </cofactor>
    <text evidence="16 19">Binds 2 calcium ions per subunit.</text>
</comment>
<feature type="chain" id="PRO_5031587835" description="Peroxidase" evidence="19">
    <location>
        <begin position="22"/>
        <end position="321"/>
    </location>
</feature>
<evidence type="ECO:0000256" key="2">
    <source>
        <dbReference type="ARBA" id="ARBA00002322"/>
    </source>
</evidence>
<comment type="function">
    <text evidence="2">Removal of H(2)O(2), oxidation of toxic reductants, biosynthesis and degradation of lignin, suberization, auxin catabolism, response to environmental stresses such as wounding, pathogen attack and oxidative stress. These functions might be dependent on each isozyme/isoform in each plant tissue.</text>
</comment>
<dbReference type="FunFam" id="1.10.520.10:FF:000009">
    <property type="entry name" value="Peroxidase"/>
    <property type="match status" value="1"/>
</dbReference>
<evidence type="ECO:0000256" key="7">
    <source>
        <dbReference type="ARBA" id="ARBA00022723"/>
    </source>
</evidence>
<feature type="binding site" evidence="16">
    <location>
        <position position="191"/>
    </location>
    <ligand>
        <name>Ca(2+)</name>
        <dbReference type="ChEBI" id="CHEBI:29108"/>
        <label>2</label>
    </ligand>
</feature>
<keyword evidence="9 16" id="KW-0106">Calcium</keyword>
<feature type="binding site" evidence="16">
    <location>
        <position position="243"/>
    </location>
    <ligand>
        <name>Ca(2+)</name>
        <dbReference type="ChEBI" id="CHEBI:29108"/>
        <label>2</label>
    </ligand>
</feature>
<evidence type="ECO:0000256" key="11">
    <source>
        <dbReference type="ARBA" id="ARBA00023004"/>
    </source>
</evidence>
<dbReference type="GO" id="GO:0140825">
    <property type="term" value="F:lactoperoxidase activity"/>
    <property type="evidence" value="ECO:0007669"/>
    <property type="project" value="UniProtKB-EC"/>
</dbReference>
<dbReference type="OMA" id="CPQANTI"/>
<comment type="catalytic activity">
    <reaction evidence="1 19">
        <text>2 a phenolic donor + H2O2 = 2 a phenolic radical donor + 2 H2O</text>
        <dbReference type="Rhea" id="RHEA:56136"/>
        <dbReference type="ChEBI" id="CHEBI:15377"/>
        <dbReference type="ChEBI" id="CHEBI:16240"/>
        <dbReference type="ChEBI" id="CHEBI:139520"/>
        <dbReference type="ChEBI" id="CHEBI:139521"/>
        <dbReference type="EC" id="1.11.1.7"/>
    </reaction>
</comment>
<keyword evidence="12 18" id="KW-1015">Disulfide bond</keyword>
<evidence type="ECO:0000256" key="17">
    <source>
        <dbReference type="PIRSR" id="PIRSR600823-4"/>
    </source>
</evidence>
<dbReference type="PROSITE" id="PS50873">
    <property type="entry name" value="PEROXIDASE_4"/>
    <property type="match status" value="1"/>
</dbReference>
<keyword evidence="5 19" id="KW-0575">Peroxidase</keyword>
<keyword evidence="6 19" id="KW-0349">Heme</keyword>
<keyword evidence="7 16" id="KW-0479">Metal-binding</keyword>
<evidence type="ECO:0000256" key="8">
    <source>
        <dbReference type="ARBA" id="ARBA00022729"/>
    </source>
</evidence>
<dbReference type="EC" id="1.11.1.7" evidence="3 19"/>
<dbReference type="FunFam" id="1.10.420.10:FF:000001">
    <property type="entry name" value="Peroxidase"/>
    <property type="match status" value="1"/>
</dbReference>
<evidence type="ECO:0000256" key="14">
    <source>
        <dbReference type="ARBA" id="ARBA00023324"/>
    </source>
</evidence>
<feature type="binding site" evidence="16">
    <location>
        <position position="238"/>
    </location>
    <ligand>
        <name>Ca(2+)</name>
        <dbReference type="ChEBI" id="CHEBI:29108"/>
        <label>2</label>
    </ligand>
</feature>
<sequence length="321" mass="34270">MASSLSLQCCLISILFGSAFAQLSENFYVTSCPQANTIIQSQVKSAVAKEARMGAALLRLHFIDCLIGGCDGSILLDDTQSAIGERTAFVNGNSTIGFEVIDSIKAQLEKACPGVVSCADILAVAARDSVVMLGGPSWTTPLGRRDSTEAHKDLADTLVPVFLGDVSTQIGAFAMKGFNKNEFVALAGSHTVGLARCQFYRKRVYEAKNIDPTYAASLQANCPKEGGDNNTAPIDSTTPFVFDNAYFVNLMKQKGLLNSDQQLYTGKGGPTDAIVANYSSNQQAFFDDYAKAVVKISKMEVLTGTHGEVRTNCRRANGATN</sequence>
<dbReference type="GO" id="GO:0006979">
    <property type="term" value="P:response to oxidative stress"/>
    <property type="evidence" value="ECO:0007669"/>
    <property type="project" value="UniProtKB-UniRule"/>
</dbReference>
<evidence type="ECO:0000259" key="20">
    <source>
        <dbReference type="PROSITE" id="PS50873"/>
    </source>
</evidence>
<keyword evidence="10 19" id="KW-0560">Oxidoreductase</keyword>
<evidence type="ECO:0000256" key="4">
    <source>
        <dbReference type="ARBA" id="ARBA00022525"/>
    </source>
</evidence>
<dbReference type="PANTHER" id="PTHR31388">
    <property type="entry name" value="PEROXIDASE 72-RELATED"/>
    <property type="match status" value="1"/>
</dbReference>
<dbReference type="GO" id="GO:0005576">
    <property type="term" value="C:extracellular region"/>
    <property type="evidence" value="ECO:0007669"/>
    <property type="project" value="UniProtKB-SubCell"/>
</dbReference>
<evidence type="ECO:0000256" key="13">
    <source>
        <dbReference type="ARBA" id="ARBA00023180"/>
    </source>
</evidence>
<dbReference type="EnsemblPlants" id="AUR62029673-RA">
    <property type="protein sequence ID" value="AUR62029673-RA:cds"/>
    <property type="gene ID" value="AUR62029673"/>
</dbReference>
<keyword evidence="22" id="KW-1185">Reference proteome</keyword>
<evidence type="ECO:0000256" key="9">
    <source>
        <dbReference type="ARBA" id="ARBA00022837"/>
    </source>
</evidence>
<feature type="binding site" evidence="16">
    <location>
        <position position="85"/>
    </location>
    <ligand>
        <name>Ca(2+)</name>
        <dbReference type="ChEBI" id="CHEBI:29108"/>
        <label>1</label>
    </ligand>
</feature>